<name>A0A0A8YPX9_ARUDO</name>
<reference evidence="1" key="2">
    <citation type="journal article" date="2015" name="Data Brief">
        <title>Shoot transcriptome of the giant reed, Arundo donax.</title>
        <authorList>
            <person name="Barrero R.A."/>
            <person name="Guerrero F.D."/>
            <person name="Moolhuijzen P."/>
            <person name="Goolsby J.A."/>
            <person name="Tidwell J."/>
            <person name="Bellgard S.E."/>
            <person name="Bellgard M.I."/>
        </authorList>
    </citation>
    <scope>NUCLEOTIDE SEQUENCE</scope>
    <source>
        <tissue evidence="1">Shoot tissue taken approximately 20 cm above the soil surface</tissue>
    </source>
</reference>
<organism evidence="1">
    <name type="scientific">Arundo donax</name>
    <name type="common">Giant reed</name>
    <name type="synonym">Donax arundinaceus</name>
    <dbReference type="NCBI Taxonomy" id="35708"/>
    <lineage>
        <taxon>Eukaryota</taxon>
        <taxon>Viridiplantae</taxon>
        <taxon>Streptophyta</taxon>
        <taxon>Embryophyta</taxon>
        <taxon>Tracheophyta</taxon>
        <taxon>Spermatophyta</taxon>
        <taxon>Magnoliopsida</taxon>
        <taxon>Liliopsida</taxon>
        <taxon>Poales</taxon>
        <taxon>Poaceae</taxon>
        <taxon>PACMAD clade</taxon>
        <taxon>Arundinoideae</taxon>
        <taxon>Arundineae</taxon>
        <taxon>Arundo</taxon>
    </lineage>
</organism>
<accession>A0A0A8YPX9</accession>
<sequence>MACACGGRGRIPD</sequence>
<protein>
    <submittedName>
        <fullName evidence="1">Uncharacterized protein</fullName>
    </submittedName>
</protein>
<proteinExistence type="predicted"/>
<dbReference type="EMBL" id="GBRH01269534">
    <property type="protein sequence ID" value="JAD28361.1"/>
    <property type="molecule type" value="Transcribed_RNA"/>
</dbReference>
<evidence type="ECO:0000313" key="1">
    <source>
        <dbReference type="EMBL" id="JAD28361.1"/>
    </source>
</evidence>
<reference evidence="1" key="1">
    <citation type="submission" date="2014-09" db="EMBL/GenBank/DDBJ databases">
        <authorList>
            <person name="Magalhaes I.L.F."/>
            <person name="Oliveira U."/>
            <person name="Santos F.R."/>
            <person name="Vidigal T.H.D.A."/>
            <person name="Brescovit A.D."/>
            <person name="Santos A.J."/>
        </authorList>
    </citation>
    <scope>NUCLEOTIDE SEQUENCE</scope>
    <source>
        <tissue evidence="1">Shoot tissue taken approximately 20 cm above the soil surface</tissue>
    </source>
</reference>